<dbReference type="AlphaFoldDB" id="A0AAX6DKN1"/>
<keyword evidence="2" id="KW-1185">Reference proteome</keyword>
<dbReference type="EMBL" id="JANAVB010043820">
    <property type="protein sequence ID" value="KAJ6792285.1"/>
    <property type="molecule type" value="Genomic_DNA"/>
</dbReference>
<accession>A0AAX6DKN1</accession>
<comment type="caution">
    <text evidence="1">The sequence shown here is derived from an EMBL/GenBank/DDBJ whole genome shotgun (WGS) entry which is preliminary data.</text>
</comment>
<proteinExistence type="predicted"/>
<reference evidence="1" key="2">
    <citation type="submission" date="2023-04" db="EMBL/GenBank/DDBJ databases">
        <authorList>
            <person name="Bruccoleri R.E."/>
            <person name="Oakeley E.J."/>
            <person name="Faust A.-M."/>
            <person name="Dessus-Babus S."/>
            <person name="Altorfer M."/>
            <person name="Burckhardt D."/>
            <person name="Oertli M."/>
            <person name="Naumann U."/>
            <person name="Petersen F."/>
            <person name="Wong J."/>
        </authorList>
    </citation>
    <scope>NUCLEOTIDE SEQUENCE</scope>
    <source>
        <strain evidence="1">GSM-AAB239-AS_SAM_17_03QT</strain>
        <tissue evidence="1">Leaf</tissue>
    </source>
</reference>
<gene>
    <name evidence="1" type="ORF">M6B38_240130</name>
</gene>
<reference evidence="1" key="1">
    <citation type="journal article" date="2023" name="GigaByte">
        <title>Genome assembly of the bearded iris, Iris pallida Lam.</title>
        <authorList>
            <person name="Bruccoleri R.E."/>
            <person name="Oakeley E.J."/>
            <person name="Faust A.M.E."/>
            <person name="Altorfer M."/>
            <person name="Dessus-Babus S."/>
            <person name="Burckhardt D."/>
            <person name="Oertli M."/>
            <person name="Naumann U."/>
            <person name="Petersen F."/>
            <person name="Wong J."/>
        </authorList>
    </citation>
    <scope>NUCLEOTIDE SEQUENCE</scope>
    <source>
        <strain evidence="1">GSM-AAB239-AS_SAM_17_03QT</strain>
    </source>
</reference>
<dbReference type="Proteomes" id="UP001140949">
    <property type="component" value="Unassembled WGS sequence"/>
</dbReference>
<evidence type="ECO:0000313" key="1">
    <source>
        <dbReference type="EMBL" id="KAJ6792285.1"/>
    </source>
</evidence>
<organism evidence="1 2">
    <name type="scientific">Iris pallida</name>
    <name type="common">Sweet iris</name>
    <dbReference type="NCBI Taxonomy" id="29817"/>
    <lineage>
        <taxon>Eukaryota</taxon>
        <taxon>Viridiplantae</taxon>
        <taxon>Streptophyta</taxon>
        <taxon>Embryophyta</taxon>
        <taxon>Tracheophyta</taxon>
        <taxon>Spermatophyta</taxon>
        <taxon>Magnoliopsida</taxon>
        <taxon>Liliopsida</taxon>
        <taxon>Asparagales</taxon>
        <taxon>Iridaceae</taxon>
        <taxon>Iridoideae</taxon>
        <taxon>Irideae</taxon>
        <taxon>Iris</taxon>
    </lineage>
</organism>
<protein>
    <submittedName>
        <fullName evidence="1">Mannosyl-oligosaccharide 1,2-alpha-mannosidase MNS1-like</fullName>
    </submittedName>
</protein>
<evidence type="ECO:0000313" key="2">
    <source>
        <dbReference type="Proteomes" id="UP001140949"/>
    </source>
</evidence>
<name>A0AAX6DKN1_IRIPA</name>
<sequence length="57" mass="6533">MAKKRKPTLINIWFSHLFPSNVFSYLFISPQTPHKLSQTQKNSPSLFDLVSIALNLS</sequence>